<protein>
    <recommendedName>
        <fullName evidence="3">Aminotransferase-like plant mobile domain-containing protein</fullName>
    </recommendedName>
</protein>
<reference evidence="1" key="1">
    <citation type="submission" date="2015-04" db="UniProtKB">
        <authorList>
            <consortium name="EnsemblPlants"/>
        </authorList>
    </citation>
    <scope>IDENTIFICATION</scope>
</reference>
<reference evidence="1" key="2">
    <citation type="submission" date="2018-05" db="EMBL/GenBank/DDBJ databases">
        <title>OmerRS3 (Oryza meridionalis Reference Sequence Version 3).</title>
        <authorList>
            <person name="Zhang J."/>
            <person name="Kudrna D."/>
            <person name="Lee S."/>
            <person name="Talag J."/>
            <person name="Welchert J."/>
            <person name="Wing R.A."/>
        </authorList>
    </citation>
    <scope>NUCLEOTIDE SEQUENCE [LARGE SCALE GENOMIC DNA]</scope>
    <source>
        <strain evidence="1">cv. OR44</strain>
    </source>
</reference>
<evidence type="ECO:0000313" key="1">
    <source>
        <dbReference type="EnsemblPlants" id="OMERI03G22610.1"/>
    </source>
</evidence>
<organism evidence="1">
    <name type="scientific">Oryza meridionalis</name>
    <dbReference type="NCBI Taxonomy" id="40149"/>
    <lineage>
        <taxon>Eukaryota</taxon>
        <taxon>Viridiplantae</taxon>
        <taxon>Streptophyta</taxon>
        <taxon>Embryophyta</taxon>
        <taxon>Tracheophyta</taxon>
        <taxon>Spermatophyta</taxon>
        <taxon>Magnoliopsida</taxon>
        <taxon>Liliopsida</taxon>
        <taxon>Poales</taxon>
        <taxon>Poaceae</taxon>
        <taxon>BOP clade</taxon>
        <taxon>Oryzoideae</taxon>
        <taxon>Oryzeae</taxon>
        <taxon>Oryzinae</taxon>
        <taxon>Oryza</taxon>
    </lineage>
</organism>
<name>A0A0E0D3E1_9ORYZ</name>
<dbReference type="PANTHER" id="PTHR34835:SF60">
    <property type="entry name" value="OS10G0490300 PROTEIN"/>
    <property type="match status" value="1"/>
</dbReference>
<dbReference type="HOGENOM" id="CLU_007688_0_0_1"/>
<keyword evidence="2" id="KW-1185">Reference proteome</keyword>
<dbReference type="EnsemblPlants" id="OMERI03G22610.1">
    <property type="protein sequence ID" value="OMERI03G22610.1"/>
    <property type="gene ID" value="OMERI03G22610"/>
</dbReference>
<accession>A0A0E0D3E1</accession>
<dbReference type="Proteomes" id="UP000008021">
    <property type="component" value="Chromosome 3"/>
</dbReference>
<dbReference type="PANTHER" id="PTHR34835">
    <property type="entry name" value="OS07G0283600 PROTEIN-RELATED"/>
    <property type="match status" value="1"/>
</dbReference>
<dbReference type="Gramene" id="OMERI03G22610.1">
    <property type="protein sequence ID" value="OMERI03G22610.1"/>
    <property type="gene ID" value="OMERI03G22610"/>
</dbReference>
<proteinExistence type="predicted"/>
<dbReference type="eggNOG" id="KOG0778">
    <property type="taxonomic scope" value="Eukaryota"/>
</dbReference>
<dbReference type="STRING" id="40149.A0A0E0D3E1"/>
<sequence length="800" mass="90027">MDSREDGYIDENNTGYAVIDRCKQVDLEVYSTMPFVHKASMANKAIVLSSDDDKSDSEESIEFCDDDFDSDSSDEAVLDKVLYGLHRKQIVKEMKLKLLGKSTNVFHKQKAKKGKAVVRNDCSSHYFPKAFVTWIARRVDLKSREIILREKTIPVTKESFHTILGLPIGGLPFGTNYEAGKHCILSKFGISSLPSVKFFGDLLKHKKDLDDDRLMTAFLIVALTSFLCPNSSLYPSSKYLTIFEDIDLLDSYDWCKFVYEWCLLYIKKFQKSNSLGGCFFYWAVLYLDYVDFGPKNVPRGVPRISFWKDDMIFSYSDLDKIDENNYGLRPVKDICSTSYAEHAPDMDNIICFHDKLDTAVGDFLPHYLKDSICSLLQSHYSASNANSCQSCEDLLISVLVMLAEENVGNLVQSDDINVNVGGGDVIQGGASENPSRNTNANAYASVPSEVNNQVHCGSRLANDDVATHWNTNADEFVPLDDDLPHDVTNVGHLINSGASNSANTRNVLSVDDNGGVQCFAQSSFCTPDYAYAKQFRPCSDERTNASVVAAVAAVRQVAMKFKSRLPQINNCASGNIDVDILHPTRDLFAAEEDNVTPSSSEHCISFRSVEDIPEEMIYSKSKDELVGKTPRAENWKKRALKDITNSPEMIDGQCNFANRSKKMCATADQLYNSINHISSKPCDVSTSGGKIPQHGPREFLLLPISDQEKRYFIAVCRLSDSSRWQRQCACVFLYLWPFTYERRTCVNLTHGCAKEHINNMRAKYANEIFFHPKNKLLQTEIEDVVVNWFDPIKFPHQPDA</sequence>
<evidence type="ECO:0008006" key="3">
    <source>
        <dbReference type="Google" id="ProtNLM"/>
    </source>
</evidence>
<evidence type="ECO:0000313" key="2">
    <source>
        <dbReference type="Proteomes" id="UP000008021"/>
    </source>
</evidence>
<dbReference type="AlphaFoldDB" id="A0A0E0D3E1"/>